<gene>
    <name evidence="2" type="ORF">ALSL_1654</name>
</gene>
<dbReference type="KEGG" id="rbd:ALSL_1654"/>
<protein>
    <submittedName>
        <fullName evidence="2">Uncharacterized protein</fullName>
    </submittedName>
</protein>
<reference evidence="3" key="2">
    <citation type="submission" date="2018-06" db="EMBL/GenBank/DDBJ databases">
        <title>Genome sequence of Rhodanobacteraceae bacterium strain Dysh456.</title>
        <authorList>
            <person name="Fukui M."/>
        </authorList>
    </citation>
    <scope>NUCLEOTIDE SEQUENCE [LARGE SCALE GENOMIC DNA]</scope>
    <source>
        <strain evidence="3">Dysh456</strain>
    </source>
</reference>
<name>A0A2Z6E5Q2_9GAMM</name>
<dbReference type="EMBL" id="AP018560">
    <property type="protein sequence ID" value="BBD80307.1"/>
    <property type="molecule type" value="Genomic_DNA"/>
</dbReference>
<dbReference type="Proteomes" id="UP000270530">
    <property type="component" value="Chromosome"/>
</dbReference>
<dbReference type="AlphaFoldDB" id="A0A2Z6E5Q2"/>
<feature type="region of interest" description="Disordered" evidence="1">
    <location>
        <begin position="21"/>
        <end position="40"/>
    </location>
</feature>
<evidence type="ECO:0000313" key="2">
    <source>
        <dbReference type="EMBL" id="BBD80307.1"/>
    </source>
</evidence>
<proteinExistence type="predicted"/>
<evidence type="ECO:0000256" key="1">
    <source>
        <dbReference type="SAM" id="MobiDB-lite"/>
    </source>
</evidence>
<accession>A0A2Z6E5Q2</accession>
<reference evidence="3" key="1">
    <citation type="submission" date="2018-04" db="EMBL/GenBank/DDBJ databases">
        <authorList>
            <person name="Watanabe M."/>
            <person name="Kojima H."/>
        </authorList>
    </citation>
    <scope>NUCLEOTIDE SEQUENCE [LARGE SCALE GENOMIC DNA]</scope>
    <source>
        <strain evidence="3">Dysh456</strain>
    </source>
</reference>
<evidence type="ECO:0000313" key="3">
    <source>
        <dbReference type="Proteomes" id="UP000270530"/>
    </source>
</evidence>
<keyword evidence="3" id="KW-1185">Reference proteome</keyword>
<sequence>MRTHERSRRWKRMRIVPSRLDMSRGALDDSLSQRGKSRHV</sequence>
<organism evidence="2 3">
    <name type="scientific">Aerosticca soli</name>
    <dbReference type="NCBI Taxonomy" id="2010829"/>
    <lineage>
        <taxon>Bacteria</taxon>
        <taxon>Pseudomonadati</taxon>
        <taxon>Pseudomonadota</taxon>
        <taxon>Gammaproteobacteria</taxon>
        <taxon>Lysobacterales</taxon>
        <taxon>Rhodanobacteraceae</taxon>
        <taxon>Aerosticca</taxon>
    </lineage>
</organism>